<feature type="compositionally biased region" description="Low complexity" evidence="10">
    <location>
        <begin position="250"/>
        <end position="269"/>
    </location>
</feature>
<comment type="similarity">
    <text evidence="2 9">Belongs to the PP2C family.</text>
</comment>
<evidence type="ECO:0000256" key="9">
    <source>
        <dbReference type="RuleBase" id="RU003465"/>
    </source>
</evidence>
<dbReference type="GO" id="GO:0004722">
    <property type="term" value="F:protein serine/threonine phosphatase activity"/>
    <property type="evidence" value="ECO:0007669"/>
    <property type="project" value="UniProtKB-EC"/>
</dbReference>
<dbReference type="SMART" id="SM00332">
    <property type="entry name" value="PP2Cc"/>
    <property type="match status" value="1"/>
</dbReference>
<evidence type="ECO:0000256" key="10">
    <source>
        <dbReference type="SAM" id="MobiDB-lite"/>
    </source>
</evidence>
<keyword evidence="6" id="KW-0460">Magnesium</keyword>
<feature type="compositionally biased region" description="Basic and acidic residues" evidence="10">
    <location>
        <begin position="348"/>
        <end position="364"/>
    </location>
</feature>
<feature type="compositionally biased region" description="Polar residues" evidence="10">
    <location>
        <begin position="652"/>
        <end position="673"/>
    </location>
</feature>
<dbReference type="InterPro" id="IPR000222">
    <property type="entry name" value="PP2C_BS"/>
</dbReference>
<feature type="compositionally biased region" description="Basic and acidic residues" evidence="10">
    <location>
        <begin position="270"/>
        <end position="284"/>
    </location>
</feature>
<dbReference type="InterPro" id="IPR001932">
    <property type="entry name" value="PPM-type_phosphatase-like_dom"/>
</dbReference>
<evidence type="ECO:0000256" key="5">
    <source>
        <dbReference type="ARBA" id="ARBA00022801"/>
    </source>
</evidence>
<dbReference type="InterPro" id="IPR036457">
    <property type="entry name" value="PPM-type-like_dom_sf"/>
</dbReference>
<proteinExistence type="inferred from homology"/>
<gene>
    <name evidence="12" type="ORF">PYX00_005714</name>
</gene>
<feature type="region of interest" description="Disordered" evidence="10">
    <location>
        <begin position="216"/>
        <end position="441"/>
    </location>
</feature>
<evidence type="ECO:0000313" key="12">
    <source>
        <dbReference type="EMBL" id="KAL0272897.1"/>
    </source>
</evidence>
<dbReference type="EMBL" id="JARGDH010000003">
    <property type="protein sequence ID" value="KAL0272897.1"/>
    <property type="molecule type" value="Genomic_DNA"/>
</dbReference>
<evidence type="ECO:0000256" key="3">
    <source>
        <dbReference type="ARBA" id="ARBA00013081"/>
    </source>
</evidence>
<feature type="region of interest" description="Disordered" evidence="10">
    <location>
        <begin position="625"/>
        <end position="673"/>
    </location>
</feature>
<dbReference type="Gene3D" id="3.60.40.10">
    <property type="entry name" value="PPM-type phosphatase domain"/>
    <property type="match status" value="2"/>
</dbReference>
<feature type="compositionally biased region" description="Acidic residues" evidence="10">
    <location>
        <begin position="371"/>
        <end position="382"/>
    </location>
</feature>
<dbReference type="PROSITE" id="PS51746">
    <property type="entry name" value="PPM_2"/>
    <property type="match status" value="1"/>
</dbReference>
<dbReference type="InterPro" id="IPR015655">
    <property type="entry name" value="PP2C"/>
</dbReference>
<keyword evidence="5 9" id="KW-0378">Hydrolase</keyword>
<evidence type="ECO:0000256" key="6">
    <source>
        <dbReference type="ARBA" id="ARBA00022842"/>
    </source>
</evidence>
<feature type="compositionally biased region" description="Acidic residues" evidence="10">
    <location>
        <begin position="391"/>
        <end position="432"/>
    </location>
</feature>
<evidence type="ECO:0000256" key="1">
    <source>
        <dbReference type="ARBA" id="ARBA00001936"/>
    </source>
</evidence>
<organism evidence="12">
    <name type="scientific">Menopon gallinae</name>
    <name type="common">poultry shaft louse</name>
    <dbReference type="NCBI Taxonomy" id="328185"/>
    <lineage>
        <taxon>Eukaryota</taxon>
        <taxon>Metazoa</taxon>
        <taxon>Ecdysozoa</taxon>
        <taxon>Arthropoda</taxon>
        <taxon>Hexapoda</taxon>
        <taxon>Insecta</taxon>
        <taxon>Pterygota</taxon>
        <taxon>Neoptera</taxon>
        <taxon>Paraneoptera</taxon>
        <taxon>Psocodea</taxon>
        <taxon>Troctomorpha</taxon>
        <taxon>Phthiraptera</taxon>
        <taxon>Amblycera</taxon>
        <taxon>Menoponidae</taxon>
        <taxon>Menopon</taxon>
    </lineage>
</organism>
<dbReference type="Pfam" id="PF00481">
    <property type="entry name" value="PP2C"/>
    <property type="match status" value="2"/>
</dbReference>
<evidence type="ECO:0000256" key="4">
    <source>
        <dbReference type="ARBA" id="ARBA00022723"/>
    </source>
</evidence>
<feature type="compositionally biased region" description="Basic and acidic residues" evidence="10">
    <location>
        <begin position="628"/>
        <end position="645"/>
    </location>
</feature>
<feature type="compositionally biased region" description="Basic and acidic residues" evidence="10">
    <location>
        <begin position="307"/>
        <end position="319"/>
    </location>
</feature>
<feature type="compositionally biased region" description="Basic and acidic residues" evidence="10">
    <location>
        <begin position="236"/>
        <end position="248"/>
    </location>
</feature>
<protein>
    <recommendedName>
        <fullName evidence="3">protein-serine/threonine phosphatase</fullName>
        <ecNumber evidence="3">3.1.3.16</ecNumber>
    </recommendedName>
</protein>
<comment type="caution">
    <text evidence="12">The sequence shown here is derived from an EMBL/GenBank/DDBJ whole genome shotgun (WGS) entry which is preliminary data.</text>
</comment>
<dbReference type="CDD" id="cd00143">
    <property type="entry name" value="PP2Cc"/>
    <property type="match status" value="2"/>
</dbReference>
<name>A0AAW2HT07_9NEOP</name>
<dbReference type="SUPFAM" id="SSF81606">
    <property type="entry name" value="PP2C-like"/>
    <property type="match status" value="2"/>
</dbReference>
<evidence type="ECO:0000256" key="2">
    <source>
        <dbReference type="ARBA" id="ARBA00006702"/>
    </source>
</evidence>
<evidence type="ECO:0000259" key="11">
    <source>
        <dbReference type="PROSITE" id="PS51746"/>
    </source>
</evidence>
<dbReference type="PANTHER" id="PTHR13832:SF803">
    <property type="entry name" value="PROTEIN PHOSPHATASE 1G"/>
    <property type="match status" value="1"/>
</dbReference>
<accession>A0AAW2HT07</accession>
<dbReference type="EC" id="3.1.3.16" evidence="3"/>
<dbReference type="PANTHER" id="PTHR13832">
    <property type="entry name" value="PROTEIN PHOSPHATASE 2C"/>
    <property type="match status" value="1"/>
</dbReference>
<keyword evidence="4" id="KW-0479">Metal-binding</keyword>
<comment type="cofactor">
    <cofactor evidence="1">
        <name>Mn(2+)</name>
        <dbReference type="ChEBI" id="CHEBI:29035"/>
    </cofactor>
</comment>
<sequence>MGAYLTKPKTDKYSSDESNDTIICGSSSMQGWRQTQEDAHNCILDLEEGASFFAVYDGHGGNEVAEYTSQHFPNFLKSLESYKKGNYEEALKEAFLKFDATLKEPEVINVLKELAKSGNSNADATDSEDENLGNLKEEAQMPLEEVMAKYTANRKCFVNSSVNLLKKEGKSMGVPISPYLRGKGSETHLEKAVNSSETLENDTEHCSNSSQIINIQEGDSEVSSSSSSKYVSPRKSLSEKYRNGKEEEASSACSNEEQINGTSDTTVSDSHSDKVNVKSDKNEDTAIQLPDSSDDLGKTDNSLVNGKEAHSENETKLDDTISSSIENGEVSDTSKGKGKGKAVMKCSPKSEKGKKEPMSAEKIFEGFIQEQSEDFSESDSDDATFHGPDSTSDDDDDDDEAEVGGEEEEDDEEDSEEYDEEDDGDDDEDEEFTMSMTDEPGFDSGCTAVVALLVNNKVYVANAGDSRCIVSKKGEVIEMSLDHKPEDKLEMERIKKAGGRVTCDGRVNGGLNLSRALGDHSYKRVDELPPEEQMISPLPDIKVLEIDPDVEFMILACDGIWNFMSSQEVLEFVRKRLLKSPDKISEICEELFDHCLAPNTLGDGTGCDNMTAVLVQFKHSTLSSSKKRQADDLETEDCKRQKTDDATAVESLDSTNCDSSLPEKTSATAESTE</sequence>
<keyword evidence="7 9" id="KW-0904">Protein phosphatase</keyword>
<dbReference type="PROSITE" id="PS01032">
    <property type="entry name" value="PPM_1"/>
    <property type="match status" value="1"/>
</dbReference>
<reference evidence="12" key="1">
    <citation type="journal article" date="2024" name="Gigascience">
        <title>Chromosome-level genome of the poultry shaft louse Menopon gallinae provides insight into the host-switching and adaptive evolution of parasitic lice.</title>
        <authorList>
            <person name="Xu Y."/>
            <person name="Ma L."/>
            <person name="Liu S."/>
            <person name="Liang Y."/>
            <person name="Liu Q."/>
            <person name="He Z."/>
            <person name="Tian L."/>
            <person name="Duan Y."/>
            <person name="Cai W."/>
            <person name="Li H."/>
            <person name="Song F."/>
        </authorList>
    </citation>
    <scope>NUCLEOTIDE SEQUENCE</scope>
    <source>
        <strain evidence="12">Cailab_2023a</strain>
    </source>
</reference>
<feature type="compositionally biased region" description="Low complexity" evidence="10">
    <location>
        <begin position="221"/>
        <end position="235"/>
    </location>
</feature>
<evidence type="ECO:0000256" key="8">
    <source>
        <dbReference type="ARBA" id="ARBA00023211"/>
    </source>
</evidence>
<feature type="compositionally biased region" description="Polar residues" evidence="10">
    <location>
        <begin position="320"/>
        <end position="333"/>
    </location>
</feature>
<dbReference type="AlphaFoldDB" id="A0AAW2HT07"/>
<dbReference type="GO" id="GO:0046872">
    <property type="term" value="F:metal ion binding"/>
    <property type="evidence" value="ECO:0007669"/>
    <property type="project" value="UniProtKB-KW"/>
</dbReference>
<evidence type="ECO:0000256" key="7">
    <source>
        <dbReference type="ARBA" id="ARBA00022912"/>
    </source>
</evidence>
<keyword evidence="8" id="KW-0464">Manganese</keyword>
<feature type="domain" description="PPM-type phosphatase" evidence="11">
    <location>
        <begin position="23"/>
        <end position="617"/>
    </location>
</feature>